<gene>
    <name evidence="3" type="ORF">A4U43_C03F2560</name>
</gene>
<dbReference type="NCBIfam" id="TIGR00756">
    <property type="entry name" value="PPR"/>
    <property type="match status" value="1"/>
</dbReference>
<proteinExistence type="predicted"/>
<dbReference type="InterPro" id="IPR011990">
    <property type="entry name" value="TPR-like_helical_dom_sf"/>
</dbReference>
<keyword evidence="1" id="KW-0677">Repeat</keyword>
<dbReference type="Gene3D" id="1.25.40.10">
    <property type="entry name" value="Tetratricopeptide repeat domain"/>
    <property type="match status" value="1"/>
</dbReference>
<dbReference type="Pfam" id="PF01535">
    <property type="entry name" value="PPR"/>
    <property type="match status" value="2"/>
</dbReference>
<dbReference type="Proteomes" id="UP000243459">
    <property type="component" value="Chromosome 3"/>
</dbReference>
<reference evidence="4" key="1">
    <citation type="journal article" date="2017" name="Nat. Commun.">
        <title>The asparagus genome sheds light on the origin and evolution of a young Y chromosome.</title>
        <authorList>
            <person name="Harkess A."/>
            <person name="Zhou J."/>
            <person name="Xu C."/>
            <person name="Bowers J.E."/>
            <person name="Van der Hulst R."/>
            <person name="Ayyampalayam S."/>
            <person name="Mercati F."/>
            <person name="Riccardi P."/>
            <person name="McKain M.R."/>
            <person name="Kakrana A."/>
            <person name="Tang H."/>
            <person name="Ray J."/>
            <person name="Groenendijk J."/>
            <person name="Arikit S."/>
            <person name="Mathioni S.M."/>
            <person name="Nakano M."/>
            <person name="Shan H."/>
            <person name="Telgmann-Rauber A."/>
            <person name="Kanno A."/>
            <person name="Yue Z."/>
            <person name="Chen H."/>
            <person name="Li W."/>
            <person name="Chen Y."/>
            <person name="Xu X."/>
            <person name="Zhang Y."/>
            <person name="Luo S."/>
            <person name="Chen H."/>
            <person name="Gao J."/>
            <person name="Mao Z."/>
            <person name="Pires J.C."/>
            <person name="Luo M."/>
            <person name="Kudrna D."/>
            <person name="Wing R.A."/>
            <person name="Meyers B.C."/>
            <person name="Yi K."/>
            <person name="Kong H."/>
            <person name="Lavrijsen P."/>
            <person name="Sunseri F."/>
            <person name="Falavigna A."/>
            <person name="Ye Y."/>
            <person name="Leebens-Mack J.H."/>
            <person name="Chen G."/>
        </authorList>
    </citation>
    <scope>NUCLEOTIDE SEQUENCE [LARGE SCALE GENOMIC DNA]</scope>
    <source>
        <strain evidence="4">cv. DH0086</strain>
    </source>
</reference>
<accession>A0A5P1FB85</accession>
<sequence length="315" mass="35744">MNGHGKSLQVLSFWWISLLPRDPDDIGYLMLSRMFHNQAWISLSRYFNACSPRCIVNRSLEFDQVDRESHWDDQIILNGIVYYLGYSIFPGADHLPLWKNSGATVIALMRTGPVEFLYYWLHRALHHHFLYARYHSHRSSRLQYHHRAHNIMGHHGEEKESIAKELNGGDELYLEQYPKLKVKLVVGSSLPASVVLNSIPEGTKEVLLCGHLSKVACAVIHTLCQKGSKGLRPTVEIWRILIVVLCQAGNVPLGFGLFGKIIDSRSLPTVVTYTFLIKGLLKARMLSEAIGVWDIMVIASVAVDRRLAALDTKLY</sequence>
<keyword evidence="4" id="KW-1185">Reference proteome</keyword>
<dbReference type="PANTHER" id="PTHR11863">
    <property type="entry name" value="STEROL DESATURASE"/>
    <property type="match status" value="1"/>
</dbReference>
<dbReference type="AlphaFoldDB" id="A0A5P1FB85"/>
<feature type="repeat" description="PPR" evidence="2">
    <location>
        <begin position="269"/>
        <end position="303"/>
    </location>
</feature>
<dbReference type="Gramene" id="ONK74079">
    <property type="protein sequence ID" value="ONK74079"/>
    <property type="gene ID" value="A4U43_C03F2560"/>
</dbReference>
<evidence type="ECO:0000256" key="2">
    <source>
        <dbReference type="PROSITE-ProRule" id="PRU00708"/>
    </source>
</evidence>
<organism evidence="3 4">
    <name type="scientific">Asparagus officinalis</name>
    <name type="common">Garden asparagus</name>
    <dbReference type="NCBI Taxonomy" id="4686"/>
    <lineage>
        <taxon>Eukaryota</taxon>
        <taxon>Viridiplantae</taxon>
        <taxon>Streptophyta</taxon>
        <taxon>Embryophyta</taxon>
        <taxon>Tracheophyta</taxon>
        <taxon>Spermatophyta</taxon>
        <taxon>Magnoliopsida</taxon>
        <taxon>Liliopsida</taxon>
        <taxon>Asparagales</taxon>
        <taxon>Asparagaceae</taxon>
        <taxon>Asparagoideae</taxon>
        <taxon>Asparagus</taxon>
    </lineage>
</organism>
<protein>
    <recommendedName>
        <fullName evidence="5">Fatty acid hydroxylase domain-containing protein</fullName>
    </recommendedName>
</protein>
<evidence type="ECO:0000313" key="3">
    <source>
        <dbReference type="EMBL" id="ONK74079.1"/>
    </source>
</evidence>
<name>A0A5P1FB85_ASPOF</name>
<dbReference type="EMBL" id="CM007383">
    <property type="protein sequence ID" value="ONK74079.1"/>
    <property type="molecule type" value="Genomic_DNA"/>
</dbReference>
<evidence type="ECO:0008006" key="5">
    <source>
        <dbReference type="Google" id="ProtNLM"/>
    </source>
</evidence>
<dbReference type="InterPro" id="IPR050307">
    <property type="entry name" value="Sterol_Desaturase_Related"/>
</dbReference>
<dbReference type="InterPro" id="IPR002885">
    <property type="entry name" value="PPR_rpt"/>
</dbReference>
<evidence type="ECO:0000256" key="1">
    <source>
        <dbReference type="ARBA" id="ARBA00022737"/>
    </source>
</evidence>
<dbReference type="PROSITE" id="PS51375">
    <property type="entry name" value="PPR"/>
    <property type="match status" value="1"/>
</dbReference>
<evidence type="ECO:0000313" key="4">
    <source>
        <dbReference type="Proteomes" id="UP000243459"/>
    </source>
</evidence>